<dbReference type="InterPro" id="IPR002347">
    <property type="entry name" value="SDR_fam"/>
</dbReference>
<dbReference type="PANTHER" id="PTHR42879:SF2">
    <property type="entry name" value="3-OXOACYL-[ACYL-CARRIER-PROTEIN] REDUCTASE FABG"/>
    <property type="match status" value="1"/>
</dbReference>
<dbReference type="AlphaFoldDB" id="A0A174FGB9"/>
<accession>A0A174FGB9</accession>
<dbReference type="CDD" id="cd05233">
    <property type="entry name" value="SDR_c"/>
    <property type="match status" value="1"/>
</dbReference>
<gene>
    <name evidence="4" type="primary">fabG_2</name>
    <name evidence="4" type="ORF">ERS852470_02468</name>
</gene>
<keyword evidence="3" id="KW-0753">Steroid metabolism</keyword>
<keyword evidence="3" id="KW-0443">Lipid metabolism</keyword>
<protein>
    <submittedName>
        <fullName evidence="4">3-ketoacyl-ACP reductase</fullName>
        <ecNumber evidence="4">1.1.1.100</ecNumber>
    </submittedName>
</protein>
<sequence length="284" mass="31149">MQRKKELEKEKVRFIIIIFDIKKELNYNIIKTREETIMSSLTGKVALVTGASRGIGSAIAKKLALNGASVIINYSKDDLGANNTLKEIIDNGGYAKIIKRDISDYNNCINLINEVIESFGKIDILINNAAKSEIGLFMDFKKETIEQLMNVNLLAPMYLTQAILPFMTSKGSGNIINISSIWGESGASCEVVYSTTKGGLNLFTKALAKEVASFGIRVNAIAPGVIDTEMNSFLEADEKEELINDIPIGRFGTVDEVANTVLFLCQNNTSYLTGQIIRIDGGFL</sequence>
<dbReference type="PANTHER" id="PTHR42879">
    <property type="entry name" value="3-OXOACYL-(ACYL-CARRIER-PROTEIN) REDUCTASE"/>
    <property type="match status" value="1"/>
</dbReference>
<dbReference type="SUPFAM" id="SSF51735">
    <property type="entry name" value="NAD(P)-binding Rossmann-fold domains"/>
    <property type="match status" value="1"/>
</dbReference>
<dbReference type="Proteomes" id="UP000095558">
    <property type="component" value="Unassembled WGS sequence"/>
</dbReference>
<dbReference type="GO" id="GO:0004316">
    <property type="term" value="F:3-oxoacyl-[acyl-carrier-protein] reductase (NADPH) activity"/>
    <property type="evidence" value="ECO:0007669"/>
    <property type="project" value="UniProtKB-EC"/>
</dbReference>
<dbReference type="NCBIfam" id="NF047420">
    <property type="entry name" value="EF_P_mod_YmfI"/>
    <property type="match status" value="1"/>
</dbReference>
<reference evidence="4 5" key="1">
    <citation type="submission" date="2015-09" db="EMBL/GenBank/DDBJ databases">
        <authorList>
            <consortium name="Pathogen Informatics"/>
        </authorList>
    </citation>
    <scope>NUCLEOTIDE SEQUENCE [LARGE SCALE GENOMIC DNA]</scope>
    <source>
        <strain evidence="4 5">2789STDY5834855</strain>
    </source>
</reference>
<dbReference type="PRINTS" id="PR00081">
    <property type="entry name" value="GDHRDH"/>
</dbReference>
<evidence type="ECO:0000313" key="4">
    <source>
        <dbReference type="EMBL" id="CUO47886.1"/>
    </source>
</evidence>
<dbReference type="Pfam" id="PF13561">
    <property type="entry name" value="adh_short_C2"/>
    <property type="match status" value="1"/>
</dbReference>
<dbReference type="PRINTS" id="PR00080">
    <property type="entry name" value="SDRFAMILY"/>
</dbReference>
<evidence type="ECO:0000256" key="3">
    <source>
        <dbReference type="ARBA" id="ARBA00023221"/>
    </source>
</evidence>
<dbReference type="InterPro" id="IPR020904">
    <property type="entry name" value="Sc_DH/Rdtase_CS"/>
</dbReference>
<keyword evidence="2 4" id="KW-0560">Oxidoreductase</keyword>
<name>A0A174FGB9_9CLOT</name>
<dbReference type="PROSITE" id="PS00061">
    <property type="entry name" value="ADH_SHORT"/>
    <property type="match status" value="1"/>
</dbReference>
<dbReference type="EC" id="1.1.1.100" evidence="4"/>
<dbReference type="FunFam" id="3.40.50.720:FF:000173">
    <property type="entry name" value="3-oxoacyl-[acyl-carrier protein] reductase"/>
    <property type="match status" value="1"/>
</dbReference>
<dbReference type="EMBL" id="CYZV01000026">
    <property type="protein sequence ID" value="CUO47886.1"/>
    <property type="molecule type" value="Genomic_DNA"/>
</dbReference>
<evidence type="ECO:0000313" key="5">
    <source>
        <dbReference type="Proteomes" id="UP000095558"/>
    </source>
</evidence>
<dbReference type="GO" id="GO:0008202">
    <property type="term" value="P:steroid metabolic process"/>
    <property type="evidence" value="ECO:0007669"/>
    <property type="project" value="UniProtKB-KW"/>
</dbReference>
<evidence type="ECO:0000256" key="1">
    <source>
        <dbReference type="ARBA" id="ARBA00006484"/>
    </source>
</evidence>
<dbReference type="NCBIfam" id="NF005559">
    <property type="entry name" value="PRK07231.1"/>
    <property type="match status" value="1"/>
</dbReference>
<dbReference type="InterPro" id="IPR050259">
    <property type="entry name" value="SDR"/>
</dbReference>
<dbReference type="InterPro" id="IPR036291">
    <property type="entry name" value="NAD(P)-bd_dom_sf"/>
</dbReference>
<dbReference type="GO" id="GO:0032787">
    <property type="term" value="P:monocarboxylic acid metabolic process"/>
    <property type="evidence" value="ECO:0007669"/>
    <property type="project" value="UniProtKB-ARBA"/>
</dbReference>
<comment type="similarity">
    <text evidence="1">Belongs to the short-chain dehydrogenases/reductases (SDR) family.</text>
</comment>
<organism evidence="4 5">
    <name type="scientific">Clostridium disporicum</name>
    <dbReference type="NCBI Taxonomy" id="84024"/>
    <lineage>
        <taxon>Bacteria</taxon>
        <taxon>Bacillati</taxon>
        <taxon>Bacillota</taxon>
        <taxon>Clostridia</taxon>
        <taxon>Eubacteriales</taxon>
        <taxon>Clostridiaceae</taxon>
        <taxon>Clostridium</taxon>
    </lineage>
</organism>
<proteinExistence type="inferred from homology"/>
<dbReference type="Gene3D" id="3.40.50.720">
    <property type="entry name" value="NAD(P)-binding Rossmann-like Domain"/>
    <property type="match status" value="1"/>
</dbReference>
<evidence type="ECO:0000256" key="2">
    <source>
        <dbReference type="ARBA" id="ARBA00023002"/>
    </source>
</evidence>